<dbReference type="Pfam" id="PF10374">
    <property type="entry name" value="EST1"/>
    <property type="match status" value="1"/>
</dbReference>
<reference evidence="5 6" key="1">
    <citation type="submission" date="2020-08" db="EMBL/GenBank/DDBJ databases">
        <authorList>
            <person name="Hejnol A."/>
        </authorList>
    </citation>
    <scope>NUCLEOTIDE SEQUENCE [LARGE SCALE GENOMIC DNA]</scope>
</reference>
<feature type="region of interest" description="Disordered" evidence="2">
    <location>
        <begin position="429"/>
        <end position="513"/>
    </location>
</feature>
<feature type="domain" description="Telomerase activating protein Est1-like N-terminal" evidence="4">
    <location>
        <begin position="75"/>
        <end position="190"/>
    </location>
</feature>
<name>A0A7I8W5T5_9ANNE</name>
<feature type="domain" description="DNA/RNA-binding" evidence="3">
    <location>
        <begin position="200"/>
        <end position="404"/>
    </location>
</feature>
<accession>A0A7I8W5T5</accession>
<dbReference type="Pfam" id="PF10373">
    <property type="entry name" value="EST1_DNA_bind"/>
    <property type="match status" value="2"/>
</dbReference>
<comment type="caution">
    <text evidence="5">The sequence shown here is derived from an EMBL/GenBank/DDBJ whole genome shotgun (WGS) entry which is preliminary data.</text>
</comment>
<keyword evidence="6" id="KW-1185">Reference proteome</keyword>
<evidence type="ECO:0000259" key="3">
    <source>
        <dbReference type="Pfam" id="PF10373"/>
    </source>
</evidence>
<keyword evidence="1" id="KW-0866">Nonsense-mediated mRNA decay</keyword>
<feature type="domain" description="DNA/RNA-binding" evidence="3">
    <location>
        <begin position="659"/>
        <end position="747"/>
    </location>
</feature>
<feature type="compositionally biased region" description="Basic and acidic residues" evidence="2">
    <location>
        <begin position="431"/>
        <end position="440"/>
    </location>
</feature>
<dbReference type="GO" id="GO:0042162">
    <property type="term" value="F:telomeric DNA binding"/>
    <property type="evidence" value="ECO:0007669"/>
    <property type="project" value="TreeGrafter"/>
</dbReference>
<dbReference type="Proteomes" id="UP000549394">
    <property type="component" value="Unassembled WGS sequence"/>
</dbReference>
<dbReference type="GO" id="GO:0070034">
    <property type="term" value="F:telomerase RNA binding"/>
    <property type="evidence" value="ECO:0007669"/>
    <property type="project" value="TreeGrafter"/>
</dbReference>
<dbReference type="GO" id="GO:0005697">
    <property type="term" value="C:telomerase holoenzyme complex"/>
    <property type="evidence" value="ECO:0007669"/>
    <property type="project" value="TreeGrafter"/>
</dbReference>
<dbReference type="EMBL" id="CAJFCJ010000019">
    <property type="protein sequence ID" value="CAD5123525.1"/>
    <property type="molecule type" value="Genomic_DNA"/>
</dbReference>
<protein>
    <submittedName>
        <fullName evidence="5">DgyrCDS11863</fullName>
    </submittedName>
</protein>
<dbReference type="SUPFAM" id="SSF48452">
    <property type="entry name" value="TPR-like"/>
    <property type="match status" value="1"/>
</dbReference>
<evidence type="ECO:0000313" key="5">
    <source>
        <dbReference type="EMBL" id="CAD5123525.1"/>
    </source>
</evidence>
<gene>
    <name evidence="5" type="ORF">DGYR_LOCUS11200</name>
</gene>
<feature type="compositionally biased region" description="Basic residues" evidence="2">
    <location>
        <begin position="445"/>
        <end position="457"/>
    </location>
</feature>
<proteinExistence type="predicted"/>
<sequence length="1011" mass="115245">MITSSAKSESTFDSDKAKTIYRNAVELSKKLDKINKTKRNYRDVFLTESVFLRRKLQDYCEKLFFVYNPYEYGRKAEELLWRKVFYDVIQIVKQNRKHMKPYTDLEAAYRTHLDSAIGYYTYLLFELQNKYDIKVYNSIDLPAIEEPKCHRKPHQLKNNEIDNKVISWARLAAHRCLVYLGDIARYQVDFEGDQAALLSHRFYLQAFNAFPENGHPHNQIGTLLDGSRYNIDSVYHYLRCLSSIAPLTSAAEGNLERVFDKNFKRFKELDVLNGRDLGTSAQRCRDARRFIINFIQVMQLLHGKVNGISRNKGEKDLKELNATCQSVLTDFKACMYHGSSHQSREGVLDGLNNDLLFKVSVMCLASVYLLKKQNNSELVPAAVAFSLAFFSILIQQVIIRLQEALQDLEEPSIFTLSGSTTPAESVLNLESFERREDSEKSTPVQRKRQRRRRRKRSSSSESSNTVSGASDGSDLSEGGQGENELQISSSQSDTEGSFLRNSPSEGESDEEADKLMISQDRSWLNPGLSGSFSSSINAAVSSDLTTVKEENVSERYMTQLPHFIRQMSENSVLYPGIVDGKKFVKPPPGFEKTAESQHVDEITNKIATFQFDTDTEASAIQTDTETSDARSDDGDDEEESALEKSKLRLERVLQIIKDEGLLMSIQIYCIWLKENKEVLVHTCSDSSQSLWQRICMLLNFIPNHLELHNEAIGHGDRVAKEFDRITNGSQNIPLTENILIRGFAPFQKLEANLNFECRRINDEEETILRLSALHNFAQSVANLKPTAPIKYDGESYRCSTAANDLRKAAEEARRERLMKDMAQLRLKAIDADSKSDISANSANKPLYAVIDGRTLLERQADVEKVWKQPAVMIIVPLAALDLLDEMKMTDKSAQACIRWLEDTVKRKSKKLRIQRSDERTDVGAQKNLKKRDRISWRLTQIIDCARYLSKQLANSVHLILAEKPEAESLRPIAKTMLECMEGENLPVQTMSEFLQSLDIADREDWNGNVDN</sequence>
<evidence type="ECO:0000313" key="6">
    <source>
        <dbReference type="Proteomes" id="UP000549394"/>
    </source>
</evidence>
<dbReference type="GO" id="GO:0000184">
    <property type="term" value="P:nuclear-transcribed mRNA catabolic process, nonsense-mediated decay"/>
    <property type="evidence" value="ECO:0007669"/>
    <property type="project" value="UniProtKB-KW"/>
</dbReference>
<dbReference type="InterPro" id="IPR011990">
    <property type="entry name" value="TPR-like_helical_dom_sf"/>
</dbReference>
<evidence type="ECO:0000259" key="4">
    <source>
        <dbReference type="Pfam" id="PF10374"/>
    </source>
</evidence>
<dbReference type="OrthoDB" id="5920073at2759"/>
<dbReference type="InterPro" id="IPR019458">
    <property type="entry name" value="Est1-like_N"/>
</dbReference>
<dbReference type="Gene3D" id="1.25.40.10">
    <property type="entry name" value="Tetratricopeptide repeat domain"/>
    <property type="match status" value="1"/>
</dbReference>
<dbReference type="AlphaFoldDB" id="A0A7I8W5T5"/>
<dbReference type="InterPro" id="IPR045153">
    <property type="entry name" value="Est1/Ebs1-like"/>
</dbReference>
<dbReference type="PANTHER" id="PTHR15696">
    <property type="entry name" value="SMG-7 SUPPRESSOR WITH MORPHOLOGICAL EFFECT ON GENITALIA PROTEIN 7"/>
    <property type="match status" value="1"/>
</dbReference>
<dbReference type="Gene3D" id="3.40.50.1010">
    <property type="entry name" value="5'-nuclease"/>
    <property type="match status" value="1"/>
</dbReference>
<evidence type="ECO:0000256" key="2">
    <source>
        <dbReference type="SAM" id="MobiDB-lite"/>
    </source>
</evidence>
<dbReference type="InterPro" id="IPR018834">
    <property type="entry name" value="DNA/RNA-bd_Est1-type"/>
</dbReference>
<evidence type="ECO:0000256" key="1">
    <source>
        <dbReference type="ARBA" id="ARBA00023161"/>
    </source>
</evidence>
<feature type="compositionally biased region" description="Polar residues" evidence="2">
    <location>
        <begin position="483"/>
        <end position="505"/>
    </location>
</feature>
<dbReference type="PANTHER" id="PTHR15696:SF7">
    <property type="entry name" value="NONSENSE-MEDIATED MRNA DECAY FACTOR"/>
    <property type="match status" value="1"/>
</dbReference>
<feature type="region of interest" description="Disordered" evidence="2">
    <location>
        <begin position="617"/>
        <end position="642"/>
    </location>
</feature>
<organism evidence="5 6">
    <name type="scientific">Dimorphilus gyrociliatus</name>
    <dbReference type="NCBI Taxonomy" id="2664684"/>
    <lineage>
        <taxon>Eukaryota</taxon>
        <taxon>Metazoa</taxon>
        <taxon>Spiralia</taxon>
        <taxon>Lophotrochozoa</taxon>
        <taxon>Annelida</taxon>
        <taxon>Polychaeta</taxon>
        <taxon>Polychaeta incertae sedis</taxon>
        <taxon>Dinophilidae</taxon>
        <taxon>Dimorphilus</taxon>
    </lineage>
</organism>